<evidence type="ECO:0000259" key="5">
    <source>
        <dbReference type="Pfam" id="PF05118"/>
    </source>
</evidence>
<keyword evidence="7" id="KW-1185">Reference proteome</keyword>
<name>W1RYE5_9GAMM</name>
<sequence>MQLPLVLFILVLFTFASMLYIYRYRGQTRYVSRSEYLRKGWPIFAPLNCLLYAFSDRKALKPIIDTAQFKELDELRNNWEVIRDEAMALQEKGDLETINEPGSAAYYDVGFRTFHKYGWRKFYLKWYGYTHSSAQTMCPKTTEILSKINNVNGAMFAYMPANSELTRHLDPVACSLRYHLGLETPNSDDCFINVDGHTYSWRDGKDLLFDETYLHYVKNNSDESRLILMCDFERPMNIFGKGINFFYKVLMAASIVPNTIEDKAGLANHTFRKLTPILNRSKELKKTNRKMYKRIKLLVNTTLLLLLLGFAYSVMHLFVWFFAS</sequence>
<keyword evidence="4" id="KW-0812">Transmembrane</keyword>
<proteinExistence type="inferred from homology"/>
<dbReference type="SUPFAM" id="SSF51197">
    <property type="entry name" value="Clavaminate synthase-like"/>
    <property type="match status" value="1"/>
</dbReference>
<comment type="caution">
    <text evidence="6">The sequence shown here is derived from an EMBL/GenBank/DDBJ whole genome shotgun (WGS) entry which is preliminary data.</text>
</comment>
<dbReference type="InterPro" id="IPR051821">
    <property type="entry name" value="Asp/Asn_beta-hydroxylase"/>
</dbReference>
<dbReference type="Proteomes" id="UP000018857">
    <property type="component" value="Unassembled WGS sequence"/>
</dbReference>
<protein>
    <submittedName>
        <fullName evidence="6">Aspartyl beta-hydroxylase</fullName>
    </submittedName>
</protein>
<keyword evidence="4" id="KW-0472">Membrane</keyword>
<keyword evidence="4" id="KW-1133">Transmembrane helix</keyword>
<evidence type="ECO:0000313" key="6">
    <source>
        <dbReference type="EMBL" id="ETI62236.1"/>
    </source>
</evidence>
<reference evidence="6 7" key="1">
    <citation type="journal article" date="2014" name="Genome Announc.">
        <title>Draft Genome Sequence of Marinomonas sp. Strain D104, a Polycyclic Aromatic Hydrocarbon-Degrading Bacterium from the Deep-Sea Sediment of the Arctic Ocean.</title>
        <authorList>
            <person name="Dong C."/>
            <person name="Bai X."/>
            <person name="Lai Q."/>
            <person name="Xie Y."/>
            <person name="Chen X."/>
            <person name="Shao Z."/>
        </authorList>
    </citation>
    <scope>NUCLEOTIDE SEQUENCE [LARGE SCALE GENOMIC DNA]</scope>
    <source>
        <strain evidence="6 7">D104</strain>
    </source>
</reference>
<dbReference type="Pfam" id="PF05118">
    <property type="entry name" value="Asp_Arg_Hydrox"/>
    <property type="match status" value="1"/>
</dbReference>
<keyword evidence="2" id="KW-0223">Dioxygenase</keyword>
<keyword evidence="3" id="KW-0560">Oxidoreductase</keyword>
<gene>
    <name evidence="6" type="ORF">D104_00320</name>
</gene>
<feature type="transmembrane region" description="Helical" evidence="4">
    <location>
        <begin position="6"/>
        <end position="24"/>
    </location>
</feature>
<dbReference type="PANTHER" id="PTHR46332:SF5">
    <property type="entry name" value="ASPARTATE BETA-HYDROXYLASE DOMAIN CONTAINING 2"/>
    <property type="match status" value="1"/>
</dbReference>
<dbReference type="PANTHER" id="PTHR46332">
    <property type="entry name" value="ASPARTATE BETA-HYDROXYLASE DOMAIN-CONTAINING PROTEIN 2"/>
    <property type="match status" value="1"/>
</dbReference>
<evidence type="ECO:0000256" key="3">
    <source>
        <dbReference type="ARBA" id="ARBA00023002"/>
    </source>
</evidence>
<dbReference type="AlphaFoldDB" id="W1RYE5"/>
<evidence type="ECO:0000256" key="1">
    <source>
        <dbReference type="ARBA" id="ARBA00007730"/>
    </source>
</evidence>
<comment type="similarity">
    <text evidence="1">Belongs to the aspartyl/asparaginyl beta-hydroxylase family.</text>
</comment>
<dbReference type="InterPro" id="IPR027443">
    <property type="entry name" value="IPNS-like_sf"/>
</dbReference>
<evidence type="ECO:0000256" key="2">
    <source>
        <dbReference type="ARBA" id="ARBA00022964"/>
    </source>
</evidence>
<organism evidence="6 7">
    <name type="scientific">Marinomonas profundimaris</name>
    <dbReference type="NCBI Taxonomy" id="1208321"/>
    <lineage>
        <taxon>Bacteria</taxon>
        <taxon>Pseudomonadati</taxon>
        <taxon>Pseudomonadota</taxon>
        <taxon>Gammaproteobacteria</taxon>
        <taxon>Oceanospirillales</taxon>
        <taxon>Oceanospirillaceae</taxon>
        <taxon>Marinomonas</taxon>
    </lineage>
</organism>
<dbReference type="eggNOG" id="COG3555">
    <property type="taxonomic scope" value="Bacteria"/>
</dbReference>
<feature type="domain" description="Aspartyl/asparaginy/proline hydroxylase" evidence="5">
    <location>
        <begin position="77"/>
        <end position="235"/>
    </location>
</feature>
<feature type="transmembrane region" description="Helical" evidence="4">
    <location>
        <begin position="297"/>
        <end position="323"/>
    </location>
</feature>
<dbReference type="PATRIC" id="fig|1208321.3.peg.65"/>
<dbReference type="InterPro" id="IPR007803">
    <property type="entry name" value="Asp/Arg/Pro-Hydrxlase"/>
</dbReference>
<dbReference type="EMBL" id="AYOZ01000001">
    <property type="protein sequence ID" value="ETI62236.1"/>
    <property type="molecule type" value="Genomic_DNA"/>
</dbReference>
<evidence type="ECO:0000313" key="7">
    <source>
        <dbReference type="Proteomes" id="UP000018857"/>
    </source>
</evidence>
<dbReference type="Gene3D" id="2.60.120.330">
    <property type="entry name" value="B-lactam Antibiotic, Isopenicillin N Synthase, Chain"/>
    <property type="match status" value="1"/>
</dbReference>
<dbReference type="GO" id="GO:0051213">
    <property type="term" value="F:dioxygenase activity"/>
    <property type="evidence" value="ECO:0007669"/>
    <property type="project" value="UniProtKB-KW"/>
</dbReference>
<dbReference type="STRING" id="1208321.D104_00320"/>
<accession>W1RYE5</accession>
<evidence type="ECO:0000256" key="4">
    <source>
        <dbReference type="SAM" id="Phobius"/>
    </source>
</evidence>